<proteinExistence type="predicted"/>
<keyword evidence="1" id="KW-0863">Zinc-finger</keyword>
<gene>
    <name evidence="4" type="ORF">LY89DRAFT_378088</name>
</gene>
<dbReference type="OrthoDB" id="3512845at2759"/>
<accession>A0A194XN40</accession>
<reference evidence="4 5" key="1">
    <citation type="submission" date="2015-10" db="EMBL/GenBank/DDBJ databases">
        <title>Full genome of DAOMC 229536 Phialocephala scopiformis, a fungal endophyte of spruce producing the potent anti-insectan compound rugulosin.</title>
        <authorList>
            <consortium name="DOE Joint Genome Institute"/>
            <person name="Walker A.K."/>
            <person name="Frasz S.L."/>
            <person name="Seifert K.A."/>
            <person name="Miller J.D."/>
            <person name="Mondo S.J."/>
            <person name="Labutti K."/>
            <person name="Lipzen A."/>
            <person name="Dockter R."/>
            <person name="Kennedy M."/>
            <person name="Grigoriev I.V."/>
            <person name="Spatafora J.W."/>
        </authorList>
    </citation>
    <scope>NUCLEOTIDE SEQUENCE [LARGE SCALE GENOMIC DNA]</scope>
    <source>
        <strain evidence="4 5">CBS 120377</strain>
    </source>
</reference>
<evidence type="ECO:0000313" key="5">
    <source>
        <dbReference type="Proteomes" id="UP000070700"/>
    </source>
</evidence>
<dbReference type="AlphaFoldDB" id="A0A194XN40"/>
<sequence>MVLIDGDGMIFNEALIRLGIEGGKQAATQLRNTILENCPDATDQLEIMAKVCANITGLSKAMCRDGSLNSPDELRDFTLGFTQGKASFDFVDVGHGKERADSKIKECMRWHLRNHNCKQILLGISHDAGYAPFLDEVVTPEDRSRITILEGPPAVRELQSTGLQILNFTNIFRAEKLIDRTFVSAPTPPNTWAGVTSILPAAPIPSPIASPAARNGAPAPKASPIQPPPVAKPAWTPSPRGLDPPITVNAAVLDKIKRRTTSNKLCNNHYLRGPCAKGDECCFEHKYKPTEEDLKAIAYLTRLNPCLNGQDCELEFCIYGHHCPSVSLGAGGKEPFCTAFGCRFAKEDHPPGTIIKHPRKERDYERY</sequence>
<feature type="region of interest" description="Disordered" evidence="2">
    <location>
        <begin position="209"/>
        <end position="239"/>
    </location>
</feature>
<dbReference type="KEGG" id="psco:LY89DRAFT_378088"/>
<dbReference type="Pfam" id="PF25542">
    <property type="entry name" value="zf-CCCH_12"/>
    <property type="match status" value="1"/>
</dbReference>
<evidence type="ECO:0000259" key="3">
    <source>
        <dbReference type="PROSITE" id="PS50103"/>
    </source>
</evidence>
<dbReference type="Pfam" id="PF25540">
    <property type="entry name" value="DUF7923"/>
    <property type="match status" value="1"/>
</dbReference>
<evidence type="ECO:0000313" key="4">
    <source>
        <dbReference type="EMBL" id="KUJ21578.1"/>
    </source>
</evidence>
<keyword evidence="5" id="KW-1185">Reference proteome</keyword>
<protein>
    <recommendedName>
        <fullName evidence="3">C3H1-type domain-containing protein</fullName>
    </recommendedName>
</protein>
<dbReference type="PANTHER" id="PTHR37543:SF1">
    <property type="entry name" value="CCCH ZINC FINGER DNA BINDING PROTEIN (AFU_ORTHOLOGUE AFUA_5G12760)"/>
    <property type="match status" value="1"/>
</dbReference>
<feature type="domain" description="C3H1-type" evidence="3">
    <location>
        <begin position="260"/>
        <end position="288"/>
    </location>
</feature>
<evidence type="ECO:0000256" key="1">
    <source>
        <dbReference type="PROSITE-ProRule" id="PRU00723"/>
    </source>
</evidence>
<dbReference type="InterPro" id="IPR057654">
    <property type="entry name" value="Znf-CCCH_tandem"/>
</dbReference>
<dbReference type="EMBL" id="KQ947407">
    <property type="protein sequence ID" value="KUJ21578.1"/>
    <property type="molecule type" value="Genomic_DNA"/>
</dbReference>
<dbReference type="PROSITE" id="PS50103">
    <property type="entry name" value="ZF_C3H1"/>
    <property type="match status" value="1"/>
</dbReference>
<dbReference type="PANTHER" id="PTHR37543">
    <property type="entry name" value="CCCH ZINC FINGER DNA BINDING PROTEIN (AFU_ORTHOLOGUE AFUA_5G12760)"/>
    <property type="match status" value="1"/>
</dbReference>
<dbReference type="InterPro" id="IPR057683">
    <property type="entry name" value="DUF7923"/>
</dbReference>
<dbReference type="GeneID" id="28816832"/>
<name>A0A194XN40_MOLSC</name>
<dbReference type="Pfam" id="PF25543">
    <property type="entry name" value="zf-CCCH_tandem"/>
    <property type="match status" value="1"/>
</dbReference>
<dbReference type="Gene3D" id="4.10.1000.10">
    <property type="entry name" value="Zinc finger, CCCH-type"/>
    <property type="match status" value="1"/>
</dbReference>
<dbReference type="InParanoid" id="A0A194XN40"/>
<organism evidence="4 5">
    <name type="scientific">Mollisia scopiformis</name>
    <name type="common">Conifer needle endophyte fungus</name>
    <name type="synonym">Phialocephala scopiformis</name>
    <dbReference type="NCBI Taxonomy" id="149040"/>
    <lineage>
        <taxon>Eukaryota</taxon>
        <taxon>Fungi</taxon>
        <taxon>Dikarya</taxon>
        <taxon>Ascomycota</taxon>
        <taxon>Pezizomycotina</taxon>
        <taxon>Leotiomycetes</taxon>
        <taxon>Helotiales</taxon>
        <taxon>Mollisiaceae</taxon>
        <taxon>Mollisia</taxon>
    </lineage>
</organism>
<dbReference type="Proteomes" id="UP000070700">
    <property type="component" value="Unassembled WGS sequence"/>
</dbReference>
<feature type="zinc finger region" description="C3H1-type" evidence="1">
    <location>
        <begin position="260"/>
        <end position="288"/>
    </location>
</feature>
<dbReference type="STRING" id="149040.A0A194XN40"/>
<feature type="compositionally biased region" description="Low complexity" evidence="2">
    <location>
        <begin position="209"/>
        <end position="224"/>
    </location>
</feature>
<dbReference type="GO" id="GO:0008270">
    <property type="term" value="F:zinc ion binding"/>
    <property type="evidence" value="ECO:0007669"/>
    <property type="project" value="UniProtKB-KW"/>
</dbReference>
<dbReference type="InterPro" id="IPR000571">
    <property type="entry name" value="Znf_CCCH"/>
</dbReference>
<keyword evidence="1" id="KW-0862">Zinc</keyword>
<dbReference type="RefSeq" id="XP_018075933.1">
    <property type="nucleotide sequence ID" value="XM_018207106.1"/>
</dbReference>
<keyword evidence="1" id="KW-0479">Metal-binding</keyword>
<evidence type="ECO:0000256" key="2">
    <source>
        <dbReference type="SAM" id="MobiDB-lite"/>
    </source>
</evidence>